<keyword evidence="3 8" id="KW-1134">Transmembrane beta strand</keyword>
<dbReference type="Proteomes" id="UP000095591">
    <property type="component" value="Unassembled WGS sequence"/>
</dbReference>
<keyword evidence="10" id="KW-0732">Signal</keyword>
<keyword evidence="7 8" id="KW-0998">Cell outer membrane</keyword>
<dbReference type="Pfam" id="PF13715">
    <property type="entry name" value="CarbopepD_reg_2"/>
    <property type="match status" value="1"/>
</dbReference>
<protein>
    <submittedName>
        <fullName evidence="13">Outer membrane cobalamin receptor protein</fullName>
    </submittedName>
</protein>
<evidence type="ECO:0000256" key="5">
    <source>
        <dbReference type="ARBA" id="ARBA00023077"/>
    </source>
</evidence>
<evidence type="ECO:0000259" key="11">
    <source>
        <dbReference type="Pfam" id="PF00593"/>
    </source>
</evidence>
<comment type="similarity">
    <text evidence="8 9">Belongs to the TonB-dependent receptor family.</text>
</comment>
<gene>
    <name evidence="13" type="ORF">ERS852429_01513</name>
</gene>
<evidence type="ECO:0000313" key="13">
    <source>
        <dbReference type="EMBL" id="CUM99971.1"/>
    </source>
</evidence>
<dbReference type="SUPFAM" id="SSF56935">
    <property type="entry name" value="Porins"/>
    <property type="match status" value="1"/>
</dbReference>
<dbReference type="InterPro" id="IPR012910">
    <property type="entry name" value="Plug_dom"/>
</dbReference>
<dbReference type="Gene3D" id="2.60.40.1120">
    <property type="entry name" value="Carboxypeptidase-like, regulatory domain"/>
    <property type="match status" value="1"/>
</dbReference>
<dbReference type="Gene3D" id="2.170.130.10">
    <property type="entry name" value="TonB-dependent receptor, plug domain"/>
    <property type="match status" value="1"/>
</dbReference>
<evidence type="ECO:0000256" key="3">
    <source>
        <dbReference type="ARBA" id="ARBA00022452"/>
    </source>
</evidence>
<dbReference type="Pfam" id="PF07715">
    <property type="entry name" value="Plug"/>
    <property type="match status" value="1"/>
</dbReference>
<dbReference type="PROSITE" id="PS52016">
    <property type="entry name" value="TONB_DEPENDENT_REC_3"/>
    <property type="match status" value="1"/>
</dbReference>
<organism evidence="13 14">
    <name type="scientific">Parabacteroides distasonis</name>
    <dbReference type="NCBI Taxonomy" id="823"/>
    <lineage>
        <taxon>Bacteria</taxon>
        <taxon>Pseudomonadati</taxon>
        <taxon>Bacteroidota</taxon>
        <taxon>Bacteroidia</taxon>
        <taxon>Bacteroidales</taxon>
        <taxon>Tannerellaceae</taxon>
        <taxon>Parabacteroides</taxon>
    </lineage>
</organism>
<name>A0A173TBA7_PARDI</name>
<evidence type="ECO:0000259" key="12">
    <source>
        <dbReference type="Pfam" id="PF07715"/>
    </source>
</evidence>
<evidence type="ECO:0000256" key="7">
    <source>
        <dbReference type="ARBA" id="ARBA00023237"/>
    </source>
</evidence>
<proteinExistence type="inferred from homology"/>
<dbReference type="InterPro" id="IPR008969">
    <property type="entry name" value="CarboxyPept-like_regulatory"/>
</dbReference>
<dbReference type="InterPro" id="IPR023996">
    <property type="entry name" value="TonB-dep_OMP_SusC/RagA"/>
</dbReference>
<dbReference type="InterPro" id="IPR039426">
    <property type="entry name" value="TonB-dep_rcpt-like"/>
</dbReference>
<keyword evidence="13" id="KW-0675">Receptor</keyword>
<dbReference type="InterPro" id="IPR000531">
    <property type="entry name" value="Beta-barrel_TonB"/>
</dbReference>
<dbReference type="RefSeq" id="WP_044546896.1">
    <property type="nucleotide sequence ID" value="NZ_CDRH01000913.1"/>
</dbReference>
<dbReference type="InterPro" id="IPR037066">
    <property type="entry name" value="Plug_dom_sf"/>
</dbReference>
<evidence type="ECO:0000256" key="1">
    <source>
        <dbReference type="ARBA" id="ARBA00004571"/>
    </source>
</evidence>
<dbReference type="GO" id="GO:0009279">
    <property type="term" value="C:cell outer membrane"/>
    <property type="evidence" value="ECO:0007669"/>
    <property type="project" value="UniProtKB-SubCell"/>
</dbReference>
<evidence type="ECO:0000256" key="9">
    <source>
        <dbReference type="RuleBase" id="RU003357"/>
    </source>
</evidence>
<feature type="domain" description="TonB-dependent receptor plug" evidence="12">
    <location>
        <begin position="140"/>
        <end position="243"/>
    </location>
</feature>
<keyword evidence="5 9" id="KW-0798">TonB box</keyword>
<evidence type="ECO:0000256" key="6">
    <source>
        <dbReference type="ARBA" id="ARBA00023136"/>
    </source>
</evidence>
<dbReference type="Pfam" id="PF00593">
    <property type="entry name" value="TonB_dep_Rec_b-barrel"/>
    <property type="match status" value="1"/>
</dbReference>
<comment type="subcellular location">
    <subcellularLocation>
        <location evidence="1 8">Cell outer membrane</location>
        <topology evidence="1 8">Multi-pass membrane protein</topology>
    </subcellularLocation>
</comment>
<evidence type="ECO:0000256" key="2">
    <source>
        <dbReference type="ARBA" id="ARBA00022448"/>
    </source>
</evidence>
<accession>A0A173TBA7</accession>
<evidence type="ECO:0000256" key="4">
    <source>
        <dbReference type="ARBA" id="ARBA00022692"/>
    </source>
</evidence>
<keyword evidence="6 8" id="KW-0472">Membrane</keyword>
<evidence type="ECO:0000256" key="8">
    <source>
        <dbReference type="PROSITE-ProRule" id="PRU01360"/>
    </source>
</evidence>
<dbReference type="NCBIfam" id="TIGR04057">
    <property type="entry name" value="SusC_RagA_signa"/>
    <property type="match status" value="1"/>
</dbReference>
<evidence type="ECO:0000313" key="14">
    <source>
        <dbReference type="Proteomes" id="UP000095591"/>
    </source>
</evidence>
<dbReference type="SUPFAM" id="SSF49464">
    <property type="entry name" value="Carboxypeptidase regulatory domain-like"/>
    <property type="match status" value="1"/>
</dbReference>
<keyword evidence="2 8" id="KW-0813">Transport</keyword>
<dbReference type="FunFam" id="2.170.130.10:FF:000008">
    <property type="entry name" value="SusC/RagA family TonB-linked outer membrane protein"/>
    <property type="match status" value="1"/>
</dbReference>
<feature type="domain" description="TonB-dependent receptor-like beta-barrel" evidence="11">
    <location>
        <begin position="581"/>
        <end position="1027"/>
    </location>
</feature>
<dbReference type="AlphaFoldDB" id="A0A173TBA7"/>
<dbReference type="Gene3D" id="2.40.170.20">
    <property type="entry name" value="TonB-dependent receptor, beta-barrel domain"/>
    <property type="match status" value="1"/>
</dbReference>
<keyword evidence="4 8" id="KW-0812">Transmembrane</keyword>
<evidence type="ECO:0000256" key="10">
    <source>
        <dbReference type="SAM" id="SignalP"/>
    </source>
</evidence>
<dbReference type="InterPro" id="IPR023997">
    <property type="entry name" value="TonB-dep_OMP_SusC/RagA_CS"/>
</dbReference>
<dbReference type="NCBIfam" id="TIGR04056">
    <property type="entry name" value="OMP_RagA_SusC"/>
    <property type="match status" value="1"/>
</dbReference>
<feature type="chain" id="PRO_5008012225" evidence="10">
    <location>
        <begin position="30"/>
        <end position="1065"/>
    </location>
</feature>
<sequence length="1065" mass="118270">MKKKSKDQRWRWICAGSLLLASLSGNLEASGLSHPDVNPMEVSQTVRKLRGTILDTNGTPVIGASISVKGTTTGTISDMNGVFTLDVKNGDILEISFIGYLSHTVKVGTQTDLQVVLKEDTQALDEVVVVGYGVQKKSVMTAAISRVTSDDLEKLTPTRVEDVLRGKVSGVSIMQNSGQPGAESRVRIRGTGTINDSNPLYIVDGMPLEGGVDYLNPQDIQSIEVLKDAASAAIYGSRAANGVILVTTKSGKKGKAVVNYDFSIGWQNPWRKMSVLNATEYETIMNEAYVNAGMDPIYDDPSKAGVGTNRQNEIYNENAPIMNHQASISGGGDKGSYFLSFGYLDQEGIVGGKDKSDYKRYSLRFNNTYNVFENKTNKFFRSFKVGTNLGYTRIISKGISENDNFSGPLASAVMTPPNESVYLENPSAEDLAYYEKNYPGYVKDDEGRIYNVIENQEIVNPVAMMQTLNNNKDWDKFVGSVWGELEVFENLTFKTSLSTDMAFWGERNWFPVSYLCYMVKNEKSRVEQTMNRGMKLLWENTLSYKRSIDKHNFAVLLGTSMERYDSKKVKGTALNLRAEDDHKAWIDFTNSASPGDQHSEGGATEHRMASVFGRLNYNYDERYMLELTLRRDGSSNFGRNNQYAYFPSVSAGWTLTNEPFMENKPGWFDFLKVRGSWGQNGNEKIGSFGYTTTMTGGNNYSFGAGSNGVIHSGTKPTSLANPDLRWETSEQLDFGFDSRFFNNSLSFSFDWFKKDTKDMLMERPIPLYVGSGSPLSNVGTLTNQGIELEVGYKLSVDKVNLSFLANASYVKNEIKNLGNQTGYIDKESLPTLGTVSRNQNGYPIGYFFGYKAIGVFQTQEEIDNYISPATGKPIQPNAVPGDTKFEDLNGDGVISDDNEDRTMIGKPNPDWMVGLTVAADWNGFDLSAFFQGSFGADVFDALRRYELAAVNYTSDALERWTGPGTSNSMPRIVLGDTPKNFRPSTLLVHDASFLRLRNLQVGYTLPAQLTRKAYIQRLRFYASFDNLLTITGYKGMDPEIGSTMGIDKGVYPQARVYTFGLNLTF</sequence>
<dbReference type="EMBL" id="CYXP01000002">
    <property type="protein sequence ID" value="CUM99971.1"/>
    <property type="molecule type" value="Genomic_DNA"/>
</dbReference>
<dbReference type="InterPro" id="IPR036942">
    <property type="entry name" value="Beta-barrel_TonB_sf"/>
</dbReference>
<reference evidence="13 14" key="1">
    <citation type="submission" date="2015-09" db="EMBL/GenBank/DDBJ databases">
        <authorList>
            <consortium name="Pathogen Informatics"/>
        </authorList>
    </citation>
    <scope>NUCLEOTIDE SEQUENCE [LARGE SCALE GENOMIC DNA]</scope>
    <source>
        <strain evidence="13 14">2789STDY5608872</strain>
    </source>
</reference>
<feature type="signal peptide" evidence="10">
    <location>
        <begin position="1"/>
        <end position="29"/>
    </location>
</feature>
<dbReference type="FunFam" id="2.60.40.1120:FF:000003">
    <property type="entry name" value="Outer membrane protein Omp121"/>
    <property type="match status" value="1"/>
</dbReference>